<name>M1D3A8_SOLTU</name>
<evidence type="ECO:0000313" key="2">
    <source>
        <dbReference type="Proteomes" id="UP000011115"/>
    </source>
</evidence>
<dbReference type="EnsemblPlants" id="PGSC0003DMT400080305">
    <property type="protein sequence ID" value="PGSC0003DMT400080305"/>
    <property type="gene ID" value="PGSC0003DMG400031265"/>
</dbReference>
<protein>
    <submittedName>
        <fullName evidence="1">Late blight resistance protein</fullName>
    </submittedName>
</protein>
<reference evidence="1" key="2">
    <citation type="submission" date="2015-06" db="UniProtKB">
        <authorList>
            <consortium name="EnsemblPlants"/>
        </authorList>
    </citation>
    <scope>IDENTIFICATION</scope>
    <source>
        <strain evidence="1">DM1-3 516 R44</strain>
    </source>
</reference>
<sequence>MPETSKERIRFLKRDFELLHIFLSFTDLSTSKERIRFLKRDFEHIFLSFTDLSCMADVTYKAEALFQDAVVDFKKVNKINHIGRVTSQIEEKTGCIS</sequence>
<evidence type="ECO:0000313" key="1">
    <source>
        <dbReference type="EnsemblPlants" id="PGSC0003DMT400080305"/>
    </source>
</evidence>
<reference evidence="2" key="1">
    <citation type="journal article" date="2011" name="Nature">
        <title>Genome sequence and analysis of the tuber crop potato.</title>
        <authorList>
            <consortium name="The Potato Genome Sequencing Consortium"/>
        </authorList>
    </citation>
    <scope>NUCLEOTIDE SEQUENCE [LARGE SCALE GENOMIC DNA]</scope>
    <source>
        <strain evidence="2">cv. DM1-3 516 R44</strain>
    </source>
</reference>
<dbReference type="HOGENOM" id="CLU_2350789_0_0_1"/>
<organism evidence="1 2">
    <name type="scientific">Solanum tuberosum</name>
    <name type="common">Potato</name>
    <dbReference type="NCBI Taxonomy" id="4113"/>
    <lineage>
        <taxon>Eukaryota</taxon>
        <taxon>Viridiplantae</taxon>
        <taxon>Streptophyta</taxon>
        <taxon>Embryophyta</taxon>
        <taxon>Tracheophyta</taxon>
        <taxon>Spermatophyta</taxon>
        <taxon>Magnoliopsida</taxon>
        <taxon>eudicotyledons</taxon>
        <taxon>Gunneridae</taxon>
        <taxon>Pentapetalae</taxon>
        <taxon>asterids</taxon>
        <taxon>lamiids</taxon>
        <taxon>Solanales</taxon>
        <taxon>Solanaceae</taxon>
        <taxon>Solanoideae</taxon>
        <taxon>Solaneae</taxon>
        <taxon>Solanum</taxon>
    </lineage>
</organism>
<dbReference type="Proteomes" id="UP000011115">
    <property type="component" value="Unassembled WGS sequence"/>
</dbReference>
<proteinExistence type="predicted"/>
<keyword evidence="2" id="KW-1185">Reference proteome</keyword>
<dbReference type="AlphaFoldDB" id="M1D3A8"/>
<accession>M1D3A8</accession>
<dbReference type="Gramene" id="PGSC0003DMT400080305">
    <property type="protein sequence ID" value="PGSC0003DMT400080305"/>
    <property type="gene ID" value="PGSC0003DMG400031265"/>
</dbReference>